<sequence>MLVQNMHPKWRADTYFIPMPDGVYLRGNSSRLFLKGKSLFALLERLVPMLDGSVSIEELTDGLDTAKKRMITNLLEKLLAHDFLTDTSQDQPHTLRSSKLESVALDIAFLAARKPSAASRFERFCRQPLLLIGSGASCIALIKASIQCGVKKIDVLITPEGAVGADARQMMLDFSAENAPEQTVRFLATPSWNEESAVRDTIQAYDALLHVSERPMLARALLLNRLCLEQRKTFMQAVVVDDRAWLGPLVSPEAQNCWECAWRRLQANLSYFSSQPSHYEFEDQPLAVPHHLLTAAGSTMLANRLIFTLFQSVTQSGSPEIAARLSTFDLATFEGESHTFLPHPHCLACQQPAVPGVSQFLQQMQSLQNREPTDPEALLENIGGCVDKRLGIFTAFEYSDFAQAPLAVYQVHSSNPLPRQISSEPFSVVALSTQAKDACVQAAQKACARYAASMVDRRRLLSSAAVPQQSSCPTITSDQLLEISSLPVVEEEMWIWALDLRTQQAVLMSARYVFLAPDRKDRGCAAGMSWEEAICQALLDWCNYLTLEQVRDTQRAYPQVDLAQVSLTPEGAYLHRLLQTIGEQITVYDVTGTLRVPTFATCSGEQVIAYSTHCDVAQALSMGLMGAVQHYQATQFQQPDYALEPVPDFPAHLRGTHVSVPHASLPDAWPARREWLLAQLWANGFRAFALPLDHDTALARVLPFIVRVLVGKRDVKRGE</sequence>
<dbReference type="EMBL" id="BIFQ01000002">
    <property type="protein sequence ID" value="GCE08113.1"/>
    <property type="molecule type" value="Genomic_DNA"/>
</dbReference>
<evidence type="ECO:0000259" key="1">
    <source>
        <dbReference type="PROSITE" id="PS51664"/>
    </source>
</evidence>
<organism evidence="2 3">
    <name type="scientific">Dictyobacter aurantiacus</name>
    <dbReference type="NCBI Taxonomy" id="1936993"/>
    <lineage>
        <taxon>Bacteria</taxon>
        <taxon>Bacillati</taxon>
        <taxon>Chloroflexota</taxon>
        <taxon>Ktedonobacteria</taxon>
        <taxon>Ktedonobacterales</taxon>
        <taxon>Dictyobacteraceae</taxon>
        <taxon>Dictyobacter</taxon>
    </lineage>
</organism>
<evidence type="ECO:0000313" key="3">
    <source>
        <dbReference type="Proteomes" id="UP000287224"/>
    </source>
</evidence>
<dbReference type="RefSeq" id="WP_160146150.1">
    <property type="nucleotide sequence ID" value="NZ_BIFQ01000002.1"/>
</dbReference>
<gene>
    <name evidence="2" type="ORF">KDAU_54420</name>
</gene>
<reference evidence="3" key="1">
    <citation type="submission" date="2018-12" db="EMBL/GenBank/DDBJ databases">
        <title>Tengunoibacter tsumagoiensis gen. nov., sp. nov., Dictyobacter kobayashii sp. nov., D. alpinus sp. nov., and D. joshuensis sp. nov. and description of Dictyobacteraceae fam. nov. within the order Ktedonobacterales isolated from Tengu-no-mugimeshi.</title>
        <authorList>
            <person name="Wang C.M."/>
            <person name="Zheng Y."/>
            <person name="Sakai Y."/>
            <person name="Toyoda A."/>
            <person name="Minakuchi Y."/>
            <person name="Abe K."/>
            <person name="Yokota A."/>
            <person name="Yabe S."/>
        </authorList>
    </citation>
    <scope>NUCLEOTIDE SEQUENCE [LARGE SCALE GENOMIC DNA]</scope>
    <source>
        <strain evidence="3">S-27</strain>
    </source>
</reference>
<name>A0A401ZMN1_9CHLR</name>
<dbReference type="Gene3D" id="3.30.1330.230">
    <property type="match status" value="1"/>
</dbReference>
<dbReference type="InterPro" id="IPR003776">
    <property type="entry name" value="YcaO-like_dom"/>
</dbReference>
<dbReference type="NCBIfam" id="TIGR03882">
    <property type="entry name" value="cyclo_dehyd_2"/>
    <property type="match status" value="1"/>
</dbReference>
<dbReference type="PROSITE" id="PS51664">
    <property type="entry name" value="YCAO"/>
    <property type="match status" value="1"/>
</dbReference>
<dbReference type="Proteomes" id="UP000287224">
    <property type="component" value="Unassembled WGS sequence"/>
</dbReference>
<feature type="domain" description="YcaO" evidence="1">
    <location>
        <begin position="428"/>
        <end position="719"/>
    </location>
</feature>
<evidence type="ECO:0000313" key="2">
    <source>
        <dbReference type="EMBL" id="GCE08113.1"/>
    </source>
</evidence>
<dbReference type="AlphaFoldDB" id="A0A401ZMN1"/>
<proteinExistence type="predicted"/>
<dbReference type="Gene3D" id="3.90.930.60">
    <property type="match status" value="1"/>
</dbReference>
<comment type="caution">
    <text evidence="2">The sequence shown here is derived from an EMBL/GenBank/DDBJ whole genome shotgun (WGS) entry which is preliminary data.</text>
</comment>
<protein>
    <recommendedName>
        <fullName evidence="1">YcaO domain-containing protein</fullName>
    </recommendedName>
</protein>
<dbReference type="Gene3D" id="3.40.50.720">
    <property type="entry name" value="NAD(P)-binding Rossmann-like Domain"/>
    <property type="match status" value="1"/>
</dbReference>
<keyword evidence="3" id="KW-1185">Reference proteome</keyword>
<dbReference type="OrthoDB" id="2369163at2"/>
<dbReference type="Pfam" id="PF02624">
    <property type="entry name" value="YcaO"/>
    <property type="match status" value="1"/>
</dbReference>
<accession>A0A401ZMN1</accession>
<dbReference type="InterPro" id="IPR022291">
    <property type="entry name" value="Bacteriocin_synth_cyclodeHase"/>
</dbReference>